<dbReference type="InterPro" id="IPR050882">
    <property type="entry name" value="Prepilin_peptidase/N-MTase"/>
</dbReference>
<keyword evidence="9" id="KW-0645">Protease</keyword>
<evidence type="ECO:0000313" key="14">
    <source>
        <dbReference type="Proteomes" id="UP001555342"/>
    </source>
</evidence>
<evidence type="ECO:0000256" key="5">
    <source>
        <dbReference type="ARBA" id="ARBA00022692"/>
    </source>
</evidence>
<feature type="transmembrane region" description="Helical" evidence="10">
    <location>
        <begin position="157"/>
        <end position="175"/>
    </location>
</feature>
<dbReference type="InterPro" id="IPR010627">
    <property type="entry name" value="Prepilin_pept_A24_N"/>
</dbReference>
<feature type="transmembrane region" description="Helical" evidence="10">
    <location>
        <begin position="131"/>
        <end position="150"/>
    </location>
</feature>
<keyword evidence="9" id="KW-0489">Methyltransferase</keyword>
<feature type="transmembrane region" description="Helical" evidence="10">
    <location>
        <begin position="105"/>
        <end position="125"/>
    </location>
</feature>
<evidence type="ECO:0000256" key="2">
    <source>
        <dbReference type="ARBA" id="ARBA00005801"/>
    </source>
</evidence>
<keyword evidence="7 10" id="KW-0472">Membrane</keyword>
<keyword evidence="5 9" id="KW-0812">Transmembrane</keyword>
<dbReference type="InterPro" id="IPR014032">
    <property type="entry name" value="Peptidase_A24A_bac"/>
</dbReference>
<comment type="catalytic activity">
    <reaction evidence="9">
        <text>Typically cleaves a -Gly-|-Phe- bond to release an N-terminal, basic peptide of 5-8 residues from type IV prepilin, and then N-methylates the new N-terminal amino group, the methyl donor being S-adenosyl-L-methionine.</text>
        <dbReference type="EC" id="3.4.23.43"/>
    </reaction>
</comment>
<evidence type="ECO:0000256" key="1">
    <source>
        <dbReference type="ARBA" id="ARBA00004429"/>
    </source>
</evidence>
<protein>
    <recommendedName>
        <fullName evidence="9">Prepilin leader peptidase/N-methyltransferase</fullName>
        <ecNumber evidence="9">2.1.1.-</ecNumber>
        <ecNumber evidence="9">3.4.23.43</ecNumber>
    </recommendedName>
</protein>
<feature type="transmembrane region" description="Helical" evidence="10">
    <location>
        <begin position="231"/>
        <end position="250"/>
    </location>
</feature>
<evidence type="ECO:0000256" key="9">
    <source>
        <dbReference type="RuleBase" id="RU003794"/>
    </source>
</evidence>
<dbReference type="PANTHER" id="PTHR30487">
    <property type="entry name" value="TYPE 4 PREPILIN-LIKE PROTEINS LEADER PEPTIDE-PROCESSING ENZYME"/>
    <property type="match status" value="1"/>
</dbReference>
<keyword evidence="4" id="KW-0997">Cell inner membrane</keyword>
<keyword evidence="3" id="KW-1003">Cell membrane</keyword>
<dbReference type="PANTHER" id="PTHR30487:SF0">
    <property type="entry name" value="PREPILIN LEADER PEPTIDASE_N-METHYLTRANSFERASE-RELATED"/>
    <property type="match status" value="1"/>
</dbReference>
<accession>A0ABV3NZ03</accession>
<sequence>MLLTELAYSHPAVWLALLGVTGLLIGSFLNVVIWRLPKMLAEKWREEARQTLDIPHIPGKIYNLCWPPSACCACQQPILRRDLVPVLSWCLLRGKSRCCQQSISLRYPLVELTCGLLFVLAGLLWPPGINLAAGLLFIAFLLALAVIDAQTMLLPDVLTLPLIWIGLVVNFDGAFVPLQSAVIGAICGYLSFALLAFIFSQLTGKAALGGGDAKLLAALGAWLGWEILPELVTFAAVGGLVGAGAMHLFYRQKLNQPVAFGPWLILSGGYFLYLAA</sequence>
<evidence type="ECO:0000313" key="13">
    <source>
        <dbReference type="EMBL" id="MEW7314787.1"/>
    </source>
</evidence>
<keyword evidence="9 13" id="KW-0378">Hydrolase</keyword>
<dbReference type="PRINTS" id="PR00864">
    <property type="entry name" value="PREPILNPTASE"/>
</dbReference>
<organism evidence="13 14">
    <name type="scientific">Buttiauxella gaviniae</name>
    <dbReference type="NCBI Taxonomy" id="82990"/>
    <lineage>
        <taxon>Bacteria</taxon>
        <taxon>Pseudomonadati</taxon>
        <taxon>Pseudomonadota</taxon>
        <taxon>Gammaproteobacteria</taxon>
        <taxon>Enterobacterales</taxon>
        <taxon>Enterobacteriaceae</taxon>
        <taxon>Buttiauxella</taxon>
    </lineage>
</organism>
<comment type="function">
    <text evidence="9">Plays an essential role in type IV pili and type II pseudopili formation by proteolytically removing the leader sequence from substrate proteins and subsequently monomethylating the alpha-amino group of the newly exposed N-terminal phenylalanine.</text>
</comment>
<gene>
    <name evidence="13" type="ORF">AB1E22_19130</name>
</gene>
<comment type="similarity">
    <text evidence="2 8">Belongs to the peptidase A24 family.</text>
</comment>
<dbReference type="Pfam" id="PF06750">
    <property type="entry name" value="A24_N_bact"/>
    <property type="match status" value="1"/>
</dbReference>
<evidence type="ECO:0000259" key="11">
    <source>
        <dbReference type="Pfam" id="PF01478"/>
    </source>
</evidence>
<dbReference type="RefSeq" id="WP_367596803.1">
    <property type="nucleotide sequence ID" value="NZ_JBFMVT010000002.1"/>
</dbReference>
<dbReference type="InterPro" id="IPR000045">
    <property type="entry name" value="Prepilin_IV_endopep_pep"/>
</dbReference>
<dbReference type="EMBL" id="JBFMVT010000002">
    <property type="protein sequence ID" value="MEW7314787.1"/>
    <property type="molecule type" value="Genomic_DNA"/>
</dbReference>
<name>A0ABV3NZ03_9ENTR</name>
<evidence type="ECO:0000256" key="4">
    <source>
        <dbReference type="ARBA" id="ARBA00022519"/>
    </source>
</evidence>
<proteinExistence type="inferred from homology"/>
<comment type="caution">
    <text evidence="13">The sequence shown here is derived from an EMBL/GenBank/DDBJ whole genome shotgun (WGS) entry which is preliminary data.</text>
</comment>
<feature type="domain" description="Prepilin peptidase A24 N-terminal" evidence="12">
    <location>
        <begin position="20"/>
        <end position="121"/>
    </location>
</feature>
<evidence type="ECO:0000259" key="12">
    <source>
        <dbReference type="Pfam" id="PF06750"/>
    </source>
</evidence>
<dbReference type="Proteomes" id="UP001555342">
    <property type="component" value="Unassembled WGS sequence"/>
</dbReference>
<dbReference type="GO" id="GO:0016787">
    <property type="term" value="F:hydrolase activity"/>
    <property type="evidence" value="ECO:0007669"/>
    <property type="project" value="UniProtKB-KW"/>
</dbReference>
<dbReference type="Pfam" id="PF01478">
    <property type="entry name" value="Peptidase_A24"/>
    <property type="match status" value="1"/>
</dbReference>
<comment type="subcellular location">
    <subcellularLocation>
        <location evidence="1">Cell inner membrane</location>
        <topology evidence="1">Multi-pass membrane protein</topology>
    </subcellularLocation>
    <subcellularLocation>
        <location evidence="9">Cell membrane</location>
        <topology evidence="9">Multi-pass membrane protein</topology>
    </subcellularLocation>
</comment>
<feature type="transmembrane region" description="Helical" evidence="10">
    <location>
        <begin position="181"/>
        <end position="199"/>
    </location>
</feature>
<feature type="domain" description="Prepilin type IV endopeptidase peptidase" evidence="11">
    <location>
        <begin position="135"/>
        <end position="241"/>
    </location>
</feature>
<evidence type="ECO:0000256" key="7">
    <source>
        <dbReference type="ARBA" id="ARBA00023136"/>
    </source>
</evidence>
<keyword evidence="9" id="KW-0808">Transferase</keyword>
<dbReference type="EC" id="2.1.1.-" evidence="9"/>
<reference evidence="13 14" key="1">
    <citation type="submission" date="2024-07" db="EMBL/GenBank/DDBJ databases">
        <authorList>
            <person name="Wang L."/>
        </authorList>
    </citation>
    <scope>NUCLEOTIDE SEQUENCE [LARGE SCALE GENOMIC DNA]</scope>
    <source>
        <strain evidence="13 14">WL359</strain>
    </source>
</reference>
<keyword evidence="6 10" id="KW-1133">Transmembrane helix</keyword>
<keyword evidence="9" id="KW-0511">Multifunctional enzyme</keyword>
<evidence type="ECO:0000256" key="3">
    <source>
        <dbReference type="ARBA" id="ARBA00022475"/>
    </source>
</evidence>
<feature type="transmembrane region" description="Helical" evidence="10">
    <location>
        <begin position="12"/>
        <end position="36"/>
    </location>
</feature>
<feature type="transmembrane region" description="Helical" evidence="10">
    <location>
        <begin position="257"/>
        <end position="275"/>
    </location>
</feature>
<keyword evidence="14" id="KW-1185">Reference proteome</keyword>
<evidence type="ECO:0000256" key="6">
    <source>
        <dbReference type="ARBA" id="ARBA00022989"/>
    </source>
</evidence>
<evidence type="ECO:0000256" key="8">
    <source>
        <dbReference type="RuleBase" id="RU003793"/>
    </source>
</evidence>
<evidence type="ECO:0000256" key="10">
    <source>
        <dbReference type="SAM" id="Phobius"/>
    </source>
</evidence>
<dbReference type="EC" id="3.4.23.43" evidence="9"/>
<dbReference type="Gene3D" id="1.20.120.1220">
    <property type="match status" value="1"/>
</dbReference>